<dbReference type="InterPro" id="IPR002110">
    <property type="entry name" value="Ankyrin_rpt"/>
</dbReference>
<dbReference type="PROSITE" id="PS50297">
    <property type="entry name" value="ANK_REP_REGION"/>
    <property type="match status" value="1"/>
</dbReference>
<dbReference type="Gene3D" id="1.25.40.20">
    <property type="entry name" value="Ankyrin repeat-containing domain"/>
    <property type="match status" value="1"/>
</dbReference>
<dbReference type="SUPFAM" id="SSF48403">
    <property type="entry name" value="Ankyrin repeat"/>
    <property type="match status" value="1"/>
</dbReference>
<name>A0AAV7IT81_COTGL</name>
<evidence type="ECO:0000256" key="1">
    <source>
        <dbReference type="PROSITE-ProRule" id="PRU00023"/>
    </source>
</evidence>
<evidence type="ECO:0000313" key="3">
    <source>
        <dbReference type="EMBL" id="KAH0557283.1"/>
    </source>
</evidence>
<dbReference type="Proteomes" id="UP000826195">
    <property type="component" value="Unassembled WGS sequence"/>
</dbReference>
<protein>
    <submittedName>
        <fullName evidence="3">Uncharacterized protein</fullName>
    </submittedName>
</protein>
<feature type="repeat" description="ANK" evidence="1">
    <location>
        <begin position="15"/>
        <end position="47"/>
    </location>
</feature>
<dbReference type="SMART" id="SM00248">
    <property type="entry name" value="ANK"/>
    <property type="match status" value="1"/>
</dbReference>
<sequence length="95" mass="10126">MCNIINGIMMTGSITGVTPLQKAAAEGHLEVVELLLKHGADVSKQDNVLLEKSLDEKVTRKVAKTKVTWMAERSKAPDSRFKPSPPGGAEASGPL</sequence>
<keyword evidence="4" id="KW-1185">Reference proteome</keyword>
<dbReference type="InterPro" id="IPR036770">
    <property type="entry name" value="Ankyrin_rpt-contain_sf"/>
</dbReference>
<evidence type="ECO:0000313" key="4">
    <source>
        <dbReference type="Proteomes" id="UP000826195"/>
    </source>
</evidence>
<organism evidence="3 4">
    <name type="scientific">Cotesia glomerata</name>
    <name type="common">Lepidopteran parasitic wasp</name>
    <name type="synonym">Apanteles glomeratus</name>
    <dbReference type="NCBI Taxonomy" id="32391"/>
    <lineage>
        <taxon>Eukaryota</taxon>
        <taxon>Metazoa</taxon>
        <taxon>Ecdysozoa</taxon>
        <taxon>Arthropoda</taxon>
        <taxon>Hexapoda</taxon>
        <taxon>Insecta</taxon>
        <taxon>Pterygota</taxon>
        <taxon>Neoptera</taxon>
        <taxon>Endopterygota</taxon>
        <taxon>Hymenoptera</taxon>
        <taxon>Apocrita</taxon>
        <taxon>Ichneumonoidea</taxon>
        <taxon>Braconidae</taxon>
        <taxon>Microgastrinae</taxon>
        <taxon>Cotesia</taxon>
    </lineage>
</organism>
<gene>
    <name evidence="3" type="ORF">KQX54_002751</name>
</gene>
<feature type="compositionally biased region" description="Basic and acidic residues" evidence="2">
    <location>
        <begin position="72"/>
        <end position="81"/>
    </location>
</feature>
<comment type="caution">
    <text evidence="3">The sequence shown here is derived from an EMBL/GenBank/DDBJ whole genome shotgun (WGS) entry which is preliminary data.</text>
</comment>
<dbReference type="EMBL" id="JAHXZJ010000747">
    <property type="protein sequence ID" value="KAH0557283.1"/>
    <property type="molecule type" value="Genomic_DNA"/>
</dbReference>
<reference evidence="3 4" key="1">
    <citation type="journal article" date="2021" name="J. Hered.">
        <title>A chromosome-level genome assembly of the parasitoid wasp, Cotesia glomerata (Hymenoptera: Braconidae).</title>
        <authorList>
            <person name="Pinto B.J."/>
            <person name="Weis J.J."/>
            <person name="Gamble T."/>
            <person name="Ode P.J."/>
            <person name="Paul R."/>
            <person name="Zaspel J.M."/>
        </authorList>
    </citation>
    <scope>NUCLEOTIDE SEQUENCE [LARGE SCALE GENOMIC DNA]</scope>
    <source>
        <strain evidence="3">CgM1</strain>
    </source>
</reference>
<dbReference type="Pfam" id="PF00023">
    <property type="entry name" value="Ank"/>
    <property type="match status" value="1"/>
</dbReference>
<accession>A0AAV7IT81</accession>
<dbReference type="PROSITE" id="PS50088">
    <property type="entry name" value="ANK_REPEAT"/>
    <property type="match status" value="1"/>
</dbReference>
<dbReference type="AlphaFoldDB" id="A0AAV7IT81"/>
<proteinExistence type="predicted"/>
<evidence type="ECO:0000256" key="2">
    <source>
        <dbReference type="SAM" id="MobiDB-lite"/>
    </source>
</evidence>
<keyword evidence="1" id="KW-0040">ANK repeat</keyword>
<feature type="region of interest" description="Disordered" evidence="2">
    <location>
        <begin position="71"/>
        <end position="95"/>
    </location>
</feature>